<protein>
    <submittedName>
        <fullName evidence="3">ABC superfamily atp binding cassette transporter permease</fullName>
    </submittedName>
</protein>
<dbReference type="Proteomes" id="UP000554235">
    <property type="component" value="Unassembled WGS sequence"/>
</dbReference>
<evidence type="ECO:0000256" key="2">
    <source>
        <dbReference type="SAM" id="Phobius"/>
    </source>
</evidence>
<name>A0A8H4LEJ4_9HYPO</name>
<feature type="region of interest" description="Disordered" evidence="1">
    <location>
        <begin position="296"/>
        <end position="386"/>
    </location>
</feature>
<keyword evidence="2" id="KW-1133">Transmembrane helix</keyword>
<feature type="transmembrane region" description="Helical" evidence="2">
    <location>
        <begin position="109"/>
        <end position="130"/>
    </location>
</feature>
<dbReference type="EMBL" id="JAADYS010000862">
    <property type="protein sequence ID" value="KAF4466534.1"/>
    <property type="molecule type" value="Genomic_DNA"/>
</dbReference>
<organism evidence="3 4">
    <name type="scientific">Fusarium albosuccineum</name>
    <dbReference type="NCBI Taxonomy" id="1237068"/>
    <lineage>
        <taxon>Eukaryota</taxon>
        <taxon>Fungi</taxon>
        <taxon>Dikarya</taxon>
        <taxon>Ascomycota</taxon>
        <taxon>Pezizomycotina</taxon>
        <taxon>Sordariomycetes</taxon>
        <taxon>Hypocreomycetidae</taxon>
        <taxon>Hypocreales</taxon>
        <taxon>Nectriaceae</taxon>
        <taxon>Fusarium</taxon>
        <taxon>Fusarium decemcellulare species complex</taxon>
    </lineage>
</organism>
<gene>
    <name evidence="3" type="ORF">FALBO_6619</name>
</gene>
<feature type="transmembrane region" description="Helical" evidence="2">
    <location>
        <begin position="64"/>
        <end position="88"/>
    </location>
</feature>
<feature type="transmembrane region" description="Helical" evidence="2">
    <location>
        <begin position="197"/>
        <end position="217"/>
    </location>
</feature>
<feature type="compositionally biased region" description="Basic residues" evidence="1">
    <location>
        <begin position="349"/>
        <end position="362"/>
    </location>
</feature>
<keyword evidence="4" id="KW-1185">Reference proteome</keyword>
<evidence type="ECO:0000313" key="4">
    <source>
        <dbReference type="Proteomes" id="UP000554235"/>
    </source>
</evidence>
<accession>A0A8H4LEJ4</accession>
<evidence type="ECO:0000313" key="3">
    <source>
        <dbReference type="EMBL" id="KAF4466534.1"/>
    </source>
</evidence>
<reference evidence="3 4" key="1">
    <citation type="submission" date="2020-01" db="EMBL/GenBank/DDBJ databases">
        <title>Identification and distribution of gene clusters putatively required for synthesis of sphingolipid metabolism inhibitors in phylogenetically diverse species of the filamentous fungus Fusarium.</title>
        <authorList>
            <person name="Kim H.-S."/>
            <person name="Busman M."/>
            <person name="Brown D.W."/>
            <person name="Divon H."/>
            <person name="Uhlig S."/>
            <person name="Proctor R.H."/>
        </authorList>
    </citation>
    <scope>NUCLEOTIDE SEQUENCE [LARGE SCALE GENOMIC DNA]</scope>
    <source>
        <strain evidence="3 4">NRRL 20459</strain>
    </source>
</reference>
<feature type="region of interest" description="Disordered" evidence="1">
    <location>
        <begin position="400"/>
        <end position="423"/>
    </location>
</feature>
<dbReference type="AlphaFoldDB" id="A0A8H4LEJ4"/>
<keyword evidence="2" id="KW-0472">Membrane</keyword>
<comment type="caution">
    <text evidence="3">The sequence shown here is derived from an EMBL/GenBank/DDBJ whole genome shotgun (WGS) entry which is preliminary data.</text>
</comment>
<sequence>MEPMDYYQRLTEEFLLQHAPPRRLGHKLRRKGPMPLWMHSFYLAHDSTWSYVPGSVAPRYDNHWFLRSTSTALFIWATLEVFCIYRAITKDRKANFSSILGPEPMLGPALSYCVFMQLGMYSVVVLMMKLMGEGCLMQWFCLTNVLIVLGPTHEYLRRGSREGLALGFCLDNIIGTIWTFAPFSFWVLTIPEIFDTTAYYCAGAVLVAYSVWAYFIVASYPPKKQGKNGTAPICATQTLTLEHRPRRSSYKYPRSLESLNFSPHHTHLVFSHRTPPRLTHQKSLTLNSSHNLDIKMSSSNKQNASSAPASNQANNPSAPSSTNNNTQNNNASGSNTNTNQNNTDAPATNRRRRNRNRRRRRNAVSGPTSRDTENNGNADNNADDDVVLVRHPRVQDERGVWVNPNDADEGDEVESLSASDDDDEFEMLEADKDQDLEADELCQLKLEELLNYSMEKASREK</sequence>
<feature type="compositionally biased region" description="Acidic residues" evidence="1">
    <location>
        <begin position="406"/>
        <end position="423"/>
    </location>
</feature>
<evidence type="ECO:0000256" key="1">
    <source>
        <dbReference type="SAM" id="MobiDB-lite"/>
    </source>
</evidence>
<keyword evidence="2" id="KW-0812">Transmembrane</keyword>
<feature type="transmembrane region" description="Helical" evidence="2">
    <location>
        <begin position="163"/>
        <end position="185"/>
    </location>
</feature>
<dbReference type="OrthoDB" id="5185882at2759"/>
<feature type="compositionally biased region" description="Low complexity" evidence="1">
    <location>
        <begin position="297"/>
        <end position="348"/>
    </location>
</feature>
<proteinExistence type="predicted"/>